<dbReference type="CDD" id="cd00063">
    <property type="entry name" value="FN3"/>
    <property type="match status" value="2"/>
</dbReference>
<organism evidence="3">
    <name type="scientific">viral metagenome</name>
    <dbReference type="NCBI Taxonomy" id="1070528"/>
    <lineage>
        <taxon>unclassified sequences</taxon>
        <taxon>metagenomes</taxon>
        <taxon>organismal metagenomes</taxon>
    </lineage>
</organism>
<dbReference type="EMBL" id="MN738968">
    <property type="protein sequence ID" value="QHT33476.1"/>
    <property type="molecule type" value="Genomic_DNA"/>
</dbReference>
<evidence type="ECO:0000259" key="2">
    <source>
        <dbReference type="PROSITE" id="PS50853"/>
    </source>
</evidence>
<protein>
    <recommendedName>
        <fullName evidence="2">Fibronectin type-III domain-containing protein</fullName>
    </recommendedName>
</protein>
<evidence type="ECO:0000256" key="1">
    <source>
        <dbReference type="ARBA" id="ARBA00022737"/>
    </source>
</evidence>
<keyword evidence="1" id="KW-0677">Repeat</keyword>
<dbReference type="InterPro" id="IPR036116">
    <property type="entry name" value="FN3_sf"/>
</dbReference>
<dbReference type="PANTHER" id="PTHR13817:SF73">
    <property type="entry name" value="FIBRONECTIN TYPE-III DOMAIN-CONTAINING PROTEIN"/>
    <property type="match status" value="1"/>
</dbReference>
<dbReference type="AlphaFoldDB" id="A0A6C0EWE0"/>
<dbReference type="InterPro" id="IPR050964">
    <property type="entry name" value="Striated_Muscle_Regulatory"/>
</dbReference>
<dbReference type="PROSITE" id="PS50853">
    <property type="entry name" value="FN3"/>
    <property type="match status" value="2"/>
</dbReference>
<name>A0A6C0EWE0_9ZZZZ</name>
<dbReference type="Pfam" id="PF00041">
    <property type="entry name" value="fn3"/>
    <property type="match status" value="1"/>
</dbReference>
<feature type="domain" description="Fibronectin type-III" evidence="2">
    <location>
        <begin position="166"/>
        <end position="268"/>
    </location>
</feature>
<dbReference type="PANTHER" id="PTHR13817">
    <property type="entry name" value="TITIN"/>
    <property type="match status" value="1"/>
</dbReference>
<sequence length="522" mass="55904">MTIITTNASNFVDAANPPNSGYIANSVAAGTNNTTSVSIYSNTQIDPSTPSLPSIGMGYSSQLFYNSLDTTNILPITGSFSPGSNIQTVTASQLNSMSGTPNASNFYFNKTLVFLYYSNQTYGDNNLTIHPLPNAFIIPAPPGGSLNSYGGVQIANATFTVQPCNKPTSLTATNYANGQVQLTWTAPDNGGSPITDYLVQYRNNSGPGPWITYLHAQSASPVIVVTGLTDGITYDFQVAGINGYCGGVGPVSGLFSNIATVSVYTIPTQPTNLVAIASDGGAISLSWNASISSDPLPITYTIQYKVGGFGDWMILATTTNIYYNIADFNTIAIVNNGVTYCFQVYAQNSINDISYISNIAQAMPFNNSLVPAREWSRFQPNCPSYKTSMNGIAETSYDMQHKANILQCPENGILNFTKAMRWSMAAKNQLTRQKGWASQSQTNTYPNITNIDGTPGVGLKVVNNTLTCWNEVSPIICNSSSSSGVPGKPVILCFAADAPFNNYRHPKTYSSGGTKWPMVYSK</sequence>
<proteinExistence type="predicted"/>
<dbReference type="SUPFAM" id="SSF49265">
    <property type="entry name" value="Fibronectin type III"/>
    <property type="match status" value="1"/>
</dbReference>
<accession>A0A6C0EWE0</accession>
<dbReference type="InterPro" id="IPR013783">
    <property type="entry name" value="Ig-like_fold"/>
</dbReference>
<reference evidence="3" key="1">
    <citation type="journal article" date="2020" name="Nature">
        <title>Giant virus diversity and host interactions through global metagenomics.</title>
        <authorList>
            <person name="Schulz F."/>
            <person name="Roux S."/>
            <person name="Paez-Espino D."/>
            <person name="Jungbluth S."/>
            <person name="Walsh D.A."/>
            <person name="Denef V.J."/>
            <person name="McMahon K.D."/>
            <person name="Konstantinidis K.T."/>
            <person name="Eloe-Fadrosh E.A."/>
            <person name="Kyrpides N.C."/>
            <person name="Woyke T."/>
        </authorList>
    </citation>
    <scope>NUCLEOTIDE SEQUENCE</scope>
    <source>
        <strain evidence="3">GVMAG-M-3300009161-36</strain>
    </source>
</reference>
<feature type="domain" description="Fibronectin type-III" evidence="2">
    <location>
        <begin position="269"/>
        <end position="372"/>
    </location>
</feature>
<dbReference type="InterPro" id="IPR003961">
    <property type="entry name" value="FN3_dom"/>
</dbReference>
<evidence type="ECO:0000313" key="3">
    <source>
        <dbReference type="EMBL" id="QHT33476.1"/>
    </source>
</evidence>
<dbReference type="Gene3D" id="2.60.40.10">
    <property type="entry name" value="Immunoglobulins"/>
    <property type="match status" value="2"/>
</dbReference>
<dbReference type="SMART" id="SM00060">
    <property type="entry name" value="FN3"/>
    <property type="match status" value="2"/>
</dbReference>